<dbReference type="Pfam" id="PF17784">
    <property type="entry name" value="Sulfotransfer_4"/>
    <property type="match status" value="1"/>
</dbReference>
<dbReference type="InterPro" id="IPR040632">
    <property type="entry name" value="Sulfotransfer_4"/>
</dbReference>
<dbReference type="EMBL" id="JAIXNE010000006">
    <property type="protein sequence ID" value="MCA6078713.1"/>
    <property type="molecule type" value="Genomic_DNA"/>
</dbReference>
<dbReference type="InterPro" id="IPR027417">
    <property type="entry name" value="P-loop_NTPase"/>
</dbReference>
<evidence type="ECO:0000313" key="1">
    <source>
        <dbReference type="EMBL" id="MCA6078713.1"/>
    </source>
</evidence>
<reference evidence="1" key="1">
    <citation type="submission" date="2021-09" db="EMBL/GenBank/DDBJ databases">
        <title>Fulvivirga sp. isolated from coastal sediment.</title>
        <authorList>
            <person name="Yu H."/>
        </authorList>
    </citation>
    <scope>NUCLEOTIDE SEQUENCE</scope>
    <source>
        <strain evidence="1">1062</strain>
    </source>
</reference>
<accession>A0A9X1HX84</accession>
<dbReference type="PANTHER" id="PTHR36978:SF4">
    <property type="entry name" value="P-LOOP CONTAINING NUCLEOSIDE TRIPHOSPHATE HYDROLASE PROTEIN"/>
    <property type="match status" value="1"/>
</dbReference>
<organism evidence="1 2">
    <name type="scientific">Fulvivirga sedimenti</name>
    <dbReference type="NCBI Taxonomy" id="2879465"/>
    <lineage>
        <taxon>Bacteria</taxon>
        <taxon>Pseudomonadati</taxon>
        <taxon>Bacteroidota</taxon>
        <taxon>Cytophagia</taxon>
        <taxon>Cytophagales</taxon>
        <taxon>Fulvivirgaceae</taxon>
        <taxon>Fulvivirga</taxon>
    </lineage>
</organism>
<gene>
    <name evidence="1" type="ORF">LDX50_27815</name>
</gene>
<evidence type="ECO:0000313" key="2">
    <source>
        <dbReference type="Proteomes" id="UP001139409"/>
    </source>
</evidence>
<sequence>MSLKVIGLGLGRTGTFSLKAALEELGFGPCHHMERVARDMSVQVPLWNEVLDKNGGFESVYKGMNSAVDWPTAAFHEELYAAYPNAKFILTHRSKESWAESFGSTIYKLLGGRDQAPPPVRDWLNMVVRVLDKTGFSMDLDFDGLAAKFEAHNEAVQNLIPKEQLLVYQVKEGWQPLCEFLEVDVPETEFPRTNNREEFWELVNSTM</sequence>
<name>A0A9X1HX84_9BACT</name>
<dbReference type="RefSeq" id="WP_225699564.1">
    <property type="nucleotide sequence ID" value="NZ_JAIXNE010000006.1"/>
</dbReference>
<dbReference type="AlphaFoldDB" id="A0A9X1HX84"/>
<protein>
    <recommendedName>
        <fullName evidence="3">Sulfotransferase family protein</fullName>
    </recommendedName>
</protein>
<keyword evidence="2" id="KW-1185">Reference proteome</keyword>
<dbReference type="Proteomes" id="UP001139409">
    <property type="component" value="Unassembled WGS sequence"/>
</dbReference>
<evidence type="ECO:0008006" key="3">
    <source>
        <dbReference type="Google" id="ProtNLM"/>
    </source>
</evidence>
<dbReference type="SUPFAM" id="SSF52540">
    <property type="entry name" value="P-loop containing nucleoside triphosphate hydrolases"/>
    <property type="match status" value="1"/>
</dbReference>
<dbReference type="Gene3D" id="3.40.50.300">
    <property type="entry name" value="P-loop containing nucleotide triphosphate hydrolases"/>
    <property type="match status" value="1"/>
</dbReference>
<comment type="caution">
    <text evidence="1">The sequence shown here is derived from an EMBL/GenBank/DDBJ whole genome shotgun (WGS) entry which is preliminary data.</text>
</comment>
<proteinExistence type="predicted"/>
<dbReference type="PANTHER" id="PTHR36978">
    <property type="entry name" value="P-LOOP CONTAINING NUCLEOTIDE TRIPHOSPHATE HYDROLASE"/>
    <property type="match status" value="1"/>
</dbReference>